<dbReference type="EMBL" id="BJYU01000040">
    <property type="protein sequence ID" value="GEO15333.1"/>
    <property type="molecule type" value="Genomic_DNA"/>
</dbReference>
<dbReference type="Proteomes" id="UP000321085">
    <property type="component" value="Unassembled WGS sequence"/>
</dbReference>
<proteinExistence type="predicted"/>
<accession>A0A512BTM0</accession>
<protein>
    <submittedName>
        <fullName evidence="1">Uncharacterized protein</fullName>
    </submittedName>
</protein>
<name>A0A512BTM0_9HYPH</name>
<organism evidence="1 2">
    <name type="scientific">Microvirga aerophila</name>
    <dbReference type="NCBI Taxonomy" id="670291"/>
    <lineage>
        <taxon>Bacteria</taxon>
        <taxon>Pseudomonadati</taxon>
        <taxon>Pseudomonadota</taxon>
        <taxon>Alphaproteobacteria</taxon>
        <taxon>Hyphomicrobiales</taxon>
        <taxon>Methylobacteriaceae</taxon>
        <taxon>Microvirga</taxon>
    </lineage>
</organism>
<gene>
    <name evidence="1" type="ORF">MAE02_30290</name>
</gene>
<dbReference type="RefSeq" id="WP_170285027.1">
    <property type="nucleotide sequence ID" value="NZ_BJYU01000040.1"/>
</dbReference>
<keyword evidence="2" id="KW-1185">Reference proteome</keyword>
<evidence type="ECO:0000313" key="1">
    <source>
        <dbReference type="EMBL" id="GEO15333.1"/>
    </source>
</evidence>
<reference evidence="1 2" key="1">
    <citation type="submission" date="2019-07" db="EMBL/GenBank/DDBJ databases">
        <title>Whole genome shotgun sequence of Microvirga aerophila NBRC 106136.</title>
        <authorList>
            <person name="Hosoyama A."/>
            <person name="Uohara A."/>
            <person name="Ohji S."/>
            <person name="Ichikawa N."/>
        </authorList>
    </citation>
    <scope>NUCLEOTIDE SEQUENCE [LARGE SCALE GENOMIC DNA]</scope>
    <source>
        <strain evidence="1 2">NBRC 106136</strain>
    </source>
</reference>
<comment type="caution">
    <text evidence="1">The sequence shown here is derived from an EMBL/GenBank/DDBJ whole genome shotgun (WGS) entry which is preliminary data.</text>
</comment>
<dbReference type="AlphaFoldDB" id="A0A512BTM0"/>
<sequence>MMTRLFFVAAAMADIEAVIKNLRTLEESLEPDRIQTGEQVDDEMQRNWEWMREELIDARIVSREVINQEVYSERLMESVFEFVESLYPKRMEAGEWLTPEAEEKCMEIHDLINRALGLDPRRS</sequence>
<evidence type="ECO:0000313" key="2">
    <source>
        <dbReference type="Proteomes" id="UP000321085"/>
    </source>
</evidence>